<feature type="domain" description="DUF4935" evidence="1">
    <location>
        <begin position="5"/>
        <end position="181"/>
    </location>
</feature>
<evidence type="ECO:0000313" key="5">
    <source>
        <dbReference type="Proteomes" id="UP000324176"/>
    </source>
</evidence>
<sequence>MHYMMLDTCVLLDISTRKTDFPIVSALEELVSTGNVKLVIPDLAVSEFNRNKDNVAEKTTRRLSQEFKQVRSVVEEFSGNNKGTAIEVLKEVGSRLPLLSEANYATISRVEHLIEKSLKVEATDSAKLAAVARALDKRAPFHISKNSMADAVLIELFTEFVINNQSGGDAFVFVTHNHNDFSSKDHREPHQDFSEIFSSSNVHYFSTISSAINFLDEGMLEDAQFEYDFAQETRSLQEILSAMDELVDKVWYNRHCNRAYHMKNGNIRIIPDDDKRYGNEVIHESIWRSALEAARKVVEKYDDTGPWDDFEWGILNGKLSAPRWVLGDEWDMLDT</sequence>
<dbReference type="AlphaFoldDB" id="A0A0F7KC11"/>
<dbReference type="EMBL" id="CP011451">
    <property type="protein sequence ID" value="AKH36678.1"/>
    <property type="molecule type" value="Genomic_DNA"/>
</dbReference>
<protein>
    <recommendedName>
        <fullName evidence="1">DUF4935 domain-containing protein</fullName>
    </recommendedName>
</protein>
<gene>
    <name evidence="2" type="ORF">AAW31_00755</name>
    <name evidence="3" type="ORF">BCL69_103514</name>
</gene>
<evidence type="ECO:0000313" key="2">
    <source>
        <dbReference type="EMBL" id="AKH36678.1"/>
    </source>
</evidence>
<evidence type="ECO:0000259" key="1">
    <source>
        <dbReference type="Pfam" id="PF16289"/>
    </source>
</evidence>
<reference evidence="2 4" key="2">
    <citation type="journal article" date="2016" name="Genome Announc.">
        <title>Genome Sequence of Nitrosomonas communis Strain Nm2, a Mesophilic Ammonia-Oxidizing Bacterium Isolated from Mediterranean Soil.</title>
        <authorList>
            <person name="Kozlowski J.A."/>
            <person name="Kits K.D."/>
            <person name="Stein L.Y."/>
        </authorList>
    </citation>
    <scope>NUCLEOTIDE SEQUENCE [LARGE SCALE GENOMIC DNA]</scope>
    <source>
        <strain evidence="2 4">Nm2</strain>
    </source>
</reference>
<dbReference type="InterPro" id="IPR032557">
    <property type="entry name" value="DUF4935"/>
</dbReference>
<dbReference type="OrthoDB" id="8685584at2"/>
<organism evidence="2 4">
    <name type="scientific">Nitrosomonas communis</name>
    <dbReference type="NCBI Taxonomy" id="44574"/>
    <lineage>
        <taxon>Bacteria</taxon>
        <taxon>Pseudomonadati</taxon>
        <taxon>Pseudomonadota</taxon>
        <taxon>Betaproteobacteria</taxon>
        <taxon>Nitrosomonadales</taxon>
        <taxon>Nitrosomonadaceae</taxon>
        <taxon>Nitrosomonas</taxon>
    </lineage>
</organism>
<keyword evidence="4" id="KW-1185">Reference proteome</keyword>
<dbReference type="EMBL" id="VNHT01000035">
    <property type="protein sequence ID" value="TYP85837.1"/>
    <property type="molecule type" value="Genomic_DNA"/>
</dbReference>
<evidence type="ECO:0000313" key="3">
    <source>
        <dbReference type="EMBL" id="TYP85837.1"/>
    </source>
</evidence>
<dbReference type="KEGG" id="nco:AAW31_00755"/>
<dbReference type="Pfam" id="PF16289">
    <property type="entry name" value="PIN_12"/>
    <property type="match status" value="1"/>
</dbReference>
<dbReference type="Proteomes" id="UP000034156">
    <property type="component" value="Chromosome"/>
</dbReference>
<proteinExistence type="predicted"/>
<dbReference type="PATRIC" id="fig|44574.3.peg.188"/>
<dbReference type="RefSeq" id="WP_046848781.1">
    <property type="nucleotide sequence ID" value="NZ_CP011451.1"/>
</dbReference>
<evidence type="ECO:0000313" key="4">
    <source>
        <dbReference type="Proteomes" id="UP000034156"/>
    </source>
</evidence>
<name>A0A0F7KC11_9PROT</name>
<dbReference type="Proteomes" id="UP000324176">
    <property type="component" value="Unassembled WGS sequence"/>
</dbReference>
<accession>A0A0F7KC11</accession>
<reference evidence="4" key="1">
    <citation type="submission" date="2015-05" db="EMBL/GenBank/DDBJ databases">
        <title>Draft genome of Nitrosomonas communis strain Nm2.</title>
        <authorList>
            <person name="Kozlowski J.A."/>
            <person name="Kits K.D."/>
            <person name="Stein L.Y."/>
        </authorList>
    </citation>
    <scope>NUCLEOTIDE SEQUENCE [LARGE SCALE GENOMIC DNA]</scope>
    <source>
        <strain evidence="4">Nm2</strain>
    </source>
</reference>
<reference evidence="3 5" key="3">
    <citation type="submission" date="2019-07" db="EMBL/GenBank/DDBJ databases">
        <title>Active sludge and wastewater microbial communities from Klosterneuburg, Austria.</title>
        <authorList>
            <person name="Wagner M."/>
        </authorList>
    </citation>
    <scope>NUCLEOTIDE SEQUENCE [LARGE SCALE GENOMIC DNA]</scope>
    <source>
        <strain evidence="3 5">Nm2</strain>
    </source>
</reference>